<dbReference type="Proteomes" id="UP000307943">
    <property type="component" value="Unassembled WGS sequence"/>
</dbReference>
<reference evidence="1 2" key="1">
    <citation type="submission" date="2019-05" db="EMBL/GenBank/DDBJ databases">
        <title>We sequenced the genome of Paenibacillus hemerocallicola KCTC 33185 for further insight into its adaptation and study the phylogeny of Paenibacillus.</title>
        <authorList>
            <person name="Narsing Rao M.P."/>
        </authorList>
    </citation>
    <scope>NUCLEOTIDE SEQUENCE [LARGE SCALE GENOMIC DNA]</scope>
    <source>
        <strain evidence="1 2">KCTC 33185</strain>
    </source>
</reference>
<comment type="caution">
    <text evidence="1">The sequence shown here is derived from an EMBL/GenBank/DDBJ whole genome shotgun (WGS) entry which is preliminary data.</text>
</comment>
<dbReference type="EMBL" id="VDCQ01000039">
    <property type="protein sequence ID" value="TNJ63687.1"/>
    <property type="molecule type" value="Genomic_DNA"/>
</dbReference>
<evidence type="ECO:0000313" key="2">
    <source>
        <dbReference type="Proteomes" id="UP000307943"/>
    </source>
</evidence>
<gene>
    <name evidence="1" type="ORF">FE784_24155</name>
</gene>
<protein>
    <submittedName>
        <fullName evidence="1">Uncharacterized protein</fullName>
    </submittedName>
</protein>
<keyword evidence="2" id="KW-1185">Reference proteome</keyword>
<dbReference type="RefSeq" id="WP_139604827.1">
    <property type="nucleotide sequence ID" value="NZ_VDCQ01000039.1"/>
</dbReference>
<organism evidence="1 2">
    <name type="scientific">Paenibacillus hemerocallicola</name>
    <dbReference type="NCBI Taxonomy" id="1172614"/>
    <lineage>
        <taxon>Bacteria</taxon>
        <taxon>Bacillati</taxon>
        <taxon>Bacillota</taxon>
        <taxon>Bacilli</taxon>
        <taxon>Bacillales</taxon>
        <taxon>Paenibacillaceae</taxon>
        <taxon>Paenibacillus</taxon>
    </lineage>
</organism>
<evidence type="ECO:0000313" key="1">
    <source>
        <dbReference type="EMBL" id="TNJ63687.1"/>
    </source>
</evidence>
<dbReference type="AlphaFoldDB" id="A0A5C4T5T7"/>
<name>A0A5C4T5T7_9BACL</name>
<proteinExistence type="predicted"/>
<accession>A0A5C4T5T7</accession>
<sequence length="125" mass="14159">MKQEQRAAVHRGTIFRYYPNFRCMLEDNGTGLRYFDLSGRTWGANSGIAERFSFILQTRGELEAIAYSRSAMSDSSPASVGEGSQPFTDHAVHACFVRIWSTDRRAACSETPRIGSFERCRKFFA</sequence>